<dbReference type="SMART" id="SM00409">
    <property type="entry name" value="IG"/>
    <property type="match status" value="4"/>
</dbReference>
<comment type="subcellular location">
    <subcellularLocation>
        <location evidence="1">Cell membrane</location>
    </subcellularLocation>
</comment>
<feature type="non-terminal residue" evidence="10">
    <location>
        <position position="1"/>
    </location>
</feature>
<accession>A0A7K5EXX8</accession>
<dbReference type="OrthoDB" id="9998697at2759"/>
<dbReference type="InterPro" id="IPR007110">
    <property type="entry name" value="Ig-like_dom"/>
</dbReference>
<keyword evidence="11" id="KW-1185">Reference proteome</keyword>
<keyword evidence="2" id="KW-1003">Cell membrane</keyword>
<proteinExistence type="predicted"/>
<evidence type="ECO:0000256" key="5">
    <source>
        <dbReference type="ARBA" id="ARBA00023136"/>
    </source>
</evidence>
<dbReference type="SUPFAM" id="SSF48726">
    <property type="entry name" value="Immunoglobulin"/>
    <property type="match status" value="4"/>
</dbReference>
<keyword evidence="8" id="KW-0393">Immunoglobulin domain</keyword>
<dbReference type="PANTHER" id="PTHR44170">
    <property type="entry name" value="PROTEIN SIDEKICK"/>
    <property type="match status" value="1"/>
</dbReference>
<dbReference type="GO" id="GO:0098609">
    <property type="term" value="P:cell-cell adhesion"/>
    <property type="evidence" value="ECO:0007669"/>
    <property type="project" value="TreeGrafter"/>
</dbReference>
<dbReference type="InterPro" id="IPR013783">
    <property type="entry name" value="Ig-like_fold"/>
</dbReference>
<dbReference type="InterPro" id="IPR003598">
    <property type="entry name" value="Ig_sub2"/>
</dbReference>
<organism evidence="10 11">
    <name type="scientific">Probosciger aterrimus</name>
    <name type="common">Palm cockatoo</name>
    <dbReference type="NCBI Taxonomy" id="141839"/>
    <lineage>
        <taxon>Eukaryota</taxon>
        <taxon>Metazoa</taxon>
        <taxon>Chordata</taxon>
        <taxon>Craniata</taxon>
        <taxon>Vertebrata</taxon>
        <taxon>Euteleostomi</taxon>
        <taxon>Archelosauria</taxon>
        <taxon>Archosauria</taxon>
        <taxon>Dinosauria</taxon>
        <taxon>Saurischia</taxon>
        <taxon>Theropoda</taxon>
        <taxon>Coelurosauria</taxon>
        <taxon>Aves</taxon>
        <taxon>Neognathae</taxon>
        <taxon>Neoaves</taxon>
        <taxon>Telluraves</taxon>
        <taxon>Australaves</taxon>
        <taxon>Psittaciformes</taxon>
        <taxon>Cacatuidae</taxon>
        <taxon>Probosciger</taxon>
    </lineage>
</organism>
<dbReference type="InterPro" id="IPR036179">
    <property type="entry name" value="Ig-like_dom_sf"/>
</dbReference>
<dbReference type="FunFam" id="2.60.40.10:FF:000273">
    <property type="entry name" value="contactin-3 isoform X1"/>
    <property type="match status" value="1"/>
</dbReference>
<keyword evidence="3" id="KW-0732">Signal</keyword>
<evidence type="ECO:0000313" key="11">
    <source>
        <dbReference type="Proteomes" id="UP000562415"/>
    </source>
</evidence>
<evidence type="ECO:0000256" key="6">
    <source>
        <dbReference type="ARBA" id="ARBA00023157"/>
    </source>
</evidence>
<dbReference type="GO" id="GO:0007399">
    <property type="term" value="P:nervous system development"/>
    <property type="evidence" value="ECO:0007669"/>
    <property type="project" value="TreeGrafter"/>
</dbReference>
<name>A0A7K5EXX8_PROAR</name>
<evidence type="ECO:0000256" key="1">
    <source>
        <dbReference type="ARBA" id="ARBA00004236"/>
    </source>
</evidence>
<protein>
    <submittedName>
        <fullName evidence="10">CDON protein</fullName>
    </submittedName>
</protein>
<dbReference type="Pfam" id="PF07679">
    <property type="entry name" value="I-set"/>
    <property type="match status" value="1"/>
</dbReference>
<feature type="non-terminal residue" evidence="10">
    <location>
        <position position="378"/>
    </location>
</feature>
<dbReference type="Proteomes" id="UP000562415">
    <property type="component" value="Unassembled WGS sequence"/>
</dbReference>
<comment type="caution">
    <text evidence="10">The sequence shown here is derived from an EMBL/GenBank/DDBJ whole genome shotgun (WGS) entry which is preliminary data.</text>
</comment>
<feature type="domain" description="Ig-like" evidence="9">
    <location>
        <begin position="286"/>
        <end position="371"/>
    </location>
</feature>
<dbReference type="PROSITE" id="PS50835">
    <property type="entry name" value="IG_LIKE"/>
    <property type="match status" value="4"/>
</dbReference>
<keyword evidence="6" id="KW-1015">Disulfide bond</keyword>
<feature type="domain" description="Ig-like" evidence="9">
    <location>
        <begin position="200"/>
        <end position="282"/>
    </location>
</feature>
<keyword evidence="7" id="KW-0325">Glycoprotein</keyword>
<dbReference type="AlphaFoldDB" id="A0A7K5EXX8"/>
<dbReference type="PIRSF" id="PIRSF000615">
    <property type="entry name" value="TyrPK_CSF1-R"/>
    <property type="match status" value="1"/>
</dbReference>
<evidence type="ECO:0000313" key="10">
    <source>
        <dbReference type="EMBL" id="NWS37542.1"/>
    </source>
</evidence>
<dbReference type="InterPro" id="IPR013098">
    <property type="entry name" value="Ig_I-set"/>
</dbReference>
<keyword evidence="5" id="KW-0472">Membrane</keyword>
<dbReference type="Pfam" id="PF13927">
    <property type="entry name" value="Ig_3"/>
    <property type="match status" value="3"/>
</dbReference>
<sequence>DLTPRFISEPSSTVQKSGAQVQLHCSAEPSLALLSWLFNGEPLDSEVGEVEIQAGSLTITSLSLATSGLYQCVANSSVGAIVSRPATVSMASLGDFDVSVKPPVVAEEGGTAFIGCKLPESHPEAQVRFQVRGKWLEQSRDNYLILPSGNLQILNVSLEDKGSYKCAVYNPVTHELRAELTGRKLVVTRSSSGGFHILHPLAPQSLAVPRHSGLTLECVVSGSPPASIRWVKEGRDVLGKGRWKLLHSHLVTDRLEASDSGNYSCVVGNDFGAVKYVNYSLTILEPASISKGLQEETVAAGATVHFWCDVDGSPAPTLTWFHNAAPIQPSPRHLPVGSSLRIRAVTQEDSGLYQCVADNGVGFAQSTGRLHVQPGRST</sequence>
<evidence type="ECO:0000256" key="2">
    <source>
        <dbReference type="ARBA" id="ARBA00022475"/>
    </source>
</evidence>
<evidence type="ECO:0000256" key="7">
    <source>
        <dbReference type="ARBA" id="ARBA00023180"/>
    </source>
</evidence>
<gene>
    <name evidence="10" type="primary">Cdon_1</name>
    <name evidence="10" type="ORF">PROATE_R04414</name>
</gene>
<feature type="domain" description="Ig-like" evidence="9">
    <location>
        <begin position="4"/>
        <end position="89"/>
    </location>
</feature>
<reference evidence="10 11" key="1">
    <citation type="submission" date="2019-09" db="EMBL/GenBank/DDBJ databases">
        <title>Bird 10,000 Genomes (B10K) Project - Family phase.</title>
        <authorList>
            <person name="Zhang G."/>
        </authorList>
    </citation>
    <scope>NUCLEOTIDE SEQUENCE [LARGE SCALE GENOMIC DNA]</scope>
    <source>
        <strain evidence="10">B10K-DU-017-47</strain>
    </source>
</reference>
<evidence type="ECO:0000256" key="3">
    <source>
        <dbReference type="ARBA" id="ARBA00022729"/>
    </source>
</evidence>
<evidence type="ECO:0000256" key="4">
    <source>
        <dbReference type="ARBA" id="ARBA00022737"/>
    </source>
</evidence>
<evidence type="ECO:0000256" key="8">
    <source>
        <dbReference type="ARBA" id="ARBA00023319"/>
    </source>
</evidence>
<dbReference type="Gene3D" id="2.60.40.10">
    <property type="entry name" value="Immunoglobulins"/>
    <property type="match status" value="4"/>
</dbReference>
<dbReference type="SMART" id="SM00408">
    <property type="entry name" value="IGc2"/>
    <property type="match status" value="4"/>
</dbReference>
<evidence type="ECO:0000259" key="9">
    <source>
        <dbReference type="PROSITE" id="PS50835"/>
    </source>
</evidence>
<dbReference type="InterPro" id="IPR003599">
    <property type="entry name" value="Ig_sub"/>
</dbReference>
<dbReference type="PANTHER" id="PTHR44170:SF1">
    <property type="entry name" value="CELL ADHESION MOLECULE-RELATED_DOWN-REGULATED BY ONCOGENES"/>
    <property type="match status" value="1"/>
</dbReference>
<dbReference type="GO" id="GO:0005886">
    <property type="term" value="C:plasma membrane"/>
    <property type="evidence" value="ECO:0007669"/>
    <property type="project" value="UniProtKB-SubCell"/>
</dbReference>
<feature type="domain" description="Ig-like" evidence="9">
    <location>
        <begin position="106"/>
        <end position="181"/>
    </location>
</feature>
<dbReference type="EMBL" id="VYZH01000055">
    <property type="protein sequence ID" value="NWS37542.1"/>
    <property type="molecule type" value="Genomic_DNA"/>
</dbReference>
<keyword evidence="4" id="KW-0677">Repeat</keyword>